<dbReference type="SUPFAM" id="SSF53067">
    <property type="entry name" value="Actin-like ATPase domain"/>
    <property type="match status" value="2"/>
</dbReference>
<protein>
    <submittedName>
        <fullName evidence="2">BadF/BadG/BcrA/BcrD ATPase family protein</fullName>
    </submittedName>
</protein>
<dbReference type="InterPro" id="IPR043129">
    <property type="entry name" value="ATPase_NBD"/>
</dbReference>
<dbReference type="RefSeq" id="WP_313868305.1">
    <property type="nucleotide sequence ID" value="NZ_CP132507.1"/>
</dbReference>
<evidence type="ECO:0000313" key="2">
    <source>
        <dbReference type="EMBL" id="WNO05545.1"/>
    </source>
</evidence>
<feature type="domain" description="ATPase BadF/BadG/BcrA/BcrD type" evidence="1">
    <location>
        <begin position="14"/>
        <end position="249"/>
    </location>
</feature>
<keyword evidence="3" id="KW-1185">Reference proteome</keyword>
<reference evidence="2 3" key="1">
    <citation type="submission" date="2023-08" db="EMBL/GenBank/DDBJ databases">
        <title>Rhodoferax potami sp. nov. and Rhodoferax mekongensis sp. nov., isolated from the Mekong River in Thailand.</title>
        <authorList>
            <person name="Kitikhun S."/>
            <person name="Charoenyingcharoen P."/>
            <person name="Siriarchawattana P."/>
            <person name="Likhitrattanapisal S."/>
            <person name="Nilsakha T."/>
            <person name="Chanpet A."/>
            <person name="Rattanawaree P."/>
            <person name="Ingsriswang S."/>
        </authorList>
    </citation>
    <scope>NUCLEOTIDE SEQUENCE [LARGE SCALE GENOMIC DNA]</scope>
    <source>
        <strain evidence="2 3">TBRC 17307</strain>
    </source>
</reference>
<proteinExistence type="predicted"/>
<sequence length="296" mass="29760">MHVELLPAHIHYAIGIDGGGTSTRARVVHRSGVVVGEGKAGASGLTQGIGQAWRHIEEAISQATGGRLQAGWPEPVPANCALGLGLAGANNAAWHAECLAADPGYATLKLESDAVTALLGAHGGHPGALVIVGTGAVGLALLPDGQRRTSGGWGFPSGDEGSGADLGLQAVNLTQRALDGRALPGPLTLAVLQATGGTPEALLAWCGAAGQGEYASLTPLIFLHEASDPDAARLLERALHQLEALARALDPTHTLPLVVAGSVGQRLAPRLCALVGASVVPPQGDAMDGALTLCLQ</sequence>
<dbReference type="Pfam" id="PF01869">
    <property type="entry name" value="BcrAD_BadFG"/>
    <property type="match status" value="1"/>
</dbReference>
<dbReference type="PANTHER" id="PTHR43190">
    <property type="entry name" value="N-ACETYL-D-GLUCOSAMINE KINASE"/>
    <property type="match status" value="1"/>
</dbReference>
<dbReference type="Gene3D" id="3.30.420.40">
    <property type="match status" value="2"/>
</dbReference>
<evidence type="ECO:0000313" key="3">
    <source>
        <dbReference type="Proteomes" id="UP001302257"/>
    </source>
</evidence>
<evidence type="ECO:0000259" key="1">
    <source>
        <dbReference type="Pfam" id="PF01869"/>
    </source>
</evidence>
<dbReference type="InterPro" id="IPR052519">
    <property type="entry name" value="Euk-type_GlcNAc_Kinase"/>
</dbReference>
<dbReference type="PANTHER" id="PTHR43190:SF3">
    <property type="entry name" value="N-ACETYL-D-GLUCOSAMINE KINASE"/>
    <property type="match status" value="1"/>
</dbReference>
<dbReference type="InterPro" id="IPR002731">
    <property type="entry name" value="ATPase_BadF"/>
</dbReference>
<dbReference type="Proteomes" id="UP001302257">
    <property type="component" value="Chromosome"/>
</dbReference>
<accession>A0ABZ0B1G3</accession>
<gene>
    <name evidence="2" type="ORF">RAN89_03675</name>
</gene>
<dbReference type="CDD" id="cd24082">
    <property type="entry name" value="ASKHA_NBD_GspK-like"/>
    <property type="match status" value="1"/>
</dbReference>
<organism evidence="2 3">
    <name type="scientific">Rhodoferax mekongensis</name>
    <dbReference type="NCBI Taxonomy" id="3068341"/>
    <lineage>
        <taxon>Bacteria</taxon>
        <taxon>Pseudomonadati</taxon>
        <taxon>Pseudomonadota</taxon>
        <taxon>Betaproteobacteria</taxon>
        <taxon>Burkholderiales</taxon>
        <taxon>Comamonadaceae</taxon>
        <taxon>Rhodoferax</taxon>
    </lineage>
</organism>
<dbReference type="EMBL" id="CP132507">
    <property type="protein sequence ID" value="WNO05545.1"/>
    <property type="molecule type" value="Genomic_DNA"/>
</dbReference>
<name>A0ABZ0B1G3_9BURK</name>